<dbReference type="Proteomes" id="UP000664857">
    <property type="component" value="Unassembled WGS sequence"/>
</dbReference>
<evidence type="ECO:0000313" key="3">
    <source>
        <dbReference type="EMBL" id="MBO0476134.1"/>
    </source>
</evidence>
<evidence type="ECO:0000256" key="2">
    <source>
        <dbReference type="SAM" id="Phobius"/>
    </source>
</evidence>
<gene>
    <name evidence="3" type="ORF">DOK76_03570</name>
</gene>
<keyword evidence="2" id="KW-1133">Transmembrane helix</keyword>
<keyword evidence="4" id="KW-1185">Reference proteome</keyword>
<dbReference type="EMBL" id="JAFLVX010000011">
    <property type="protein sequence ID" value="MBO0476134.1"/>
    <property type="molecule type" value="Genomic_DNA"/>
</dbReference>
<name>A0ABS3HQZ0_9ENTE</name>
<feature type="transmembrane region" description="Helical" evidence="2">
    <location>
        <begin position="43"/>
        <end position="62"/>
    </location>
</feature>
<feature type="transmembrane region" description="Helical" evidence="2">
    <location>
        <begin position="21"/>
        <end position="37"/>
    </location>
</feature>
<evidence type="ECO:0000256" key="1">
    <source>
        <dbReference type="SAM" id="Coils"/>
    </source>
</evidence>
<keyword evidence="1" id="KW-0175">Coiled coil</keyword>
<feature type="coiled-coil region" evidence="1">
    <location>
        <begin position="99"/>
        <end position="129"/>
    </location>
</feature>
<reference evidence="3 4" key="1">
    <citation type="submission" date="2021-03" db="EMBL/GenBank/DDBJ databases">
        <title>Enterococcal diversity collection.</title>
        <authorList>
            <person name="Gilmore M.S."/>
            <person name="Schwartzman J."/>
            <person name="Van Tyne D."/>
            <person name="Martin M."/>
            <person name="Earl A.M."/>
            <person name="Manson A.L."/>
            <person name="Straub T."/>
            <person name="Salamzade R."/>
            <person name="Saavedra J."/>
            <person name="Lebreton F."/>
            <person name="Prichula J."/>
            <person name="Schaufler K."/>
            <person name="Gaca A."/>
            <person name="Sgardioli B."/>
            <person name="Wagenaar J."/>
            <person name="Strong T."/>
        </authorList>
    </citation>
    <scope>NUCLEOTIDE SEQUENCE [LARGE SCALE GENOMIC DNA]</scope>
    <source>
        <strain evidence="3 4">DIV0080</strain>
    </source>
</reference>
<protein>
    <submittedName>
        <fullName evidence="3">Uncharacterized protein</fullName>
    </submittedName>
</protein>
<comment type="caution">
    <text evidence="3">The sequence shown here is derived from an EMBL/GenBank/DDBJ whole genome shotgun (WGS) entry which is preliminary data.</text>
</comment>
<accession>A0ABS3HQZ0</accession>
<keyword evidence="2" id="KW-0812">Transmembrane</keyword>
<evidence type="ECO:0000313" key="4">
    <source>
        <dbReference type="Proteomes" id="UP000664857"/>
    </source>
</evidence>
<dbReference type="RefSeq" id="WP_206965043.1">
    <property type="nucleotide sequence ID" value="NZ_JAFLVX010000011.1"/>
</dbReference>
<organism evidence="3 4">
    <name type="scientific">Candidatus Vagococcus giribetii</name>
    <dbReference type="NCBI Taxonomy" id="2230876"/>
    <lineage>
        <taxon>Bacteria</taxon>
        <taxon>Bacillati</taxon>
        <taxon>Bacillota</taxon>
        <taxon>Bacilli</taxon>
        <taxon>Lactobacillales</taxon>
        <taxon>Enterococcaceae</taxon>
        <taxon>Vagococcus</taxon>
    </lineage>
</organism>
<sequence>MKEYQQVGLLYKSHKQYGRRIILLSLGLMVLGGILLGTDVRHFNPGLIFLGSMAVVLVYVFIARQTSANYDDVYRFLRKNKKELLQQKELVFFIDNQLSKSFKGDKKALKQALKDKENQEKMIRKIEDIHFLFDSLSEEPVPQKELKKKKRRKGGSTK</sequence>
<keyword evidence="2" id="KW-0472">Membrane</keyword>
<proteinExistence type="predicted"/>